<dbReference type="Gene3D" id="3.90.550.10">
    <property type="entry name" value="Spore Coat Polysaccharide Biosynthesis Protein SpsA, Chain A"/>
    <property type="match status" value="1"/>
</dbReference>
<dbReference type="AlphaFoldDB" id="A0A951QW55"/>
<dbReference type="InterPro" id="IPR050834">
    <property type="entry name" value="Glycosyltransf_2"/>
</dbReference>
<evidence type="ECO:0000256" key="1">
    <source>
        <dbReference type="ARBA" id="ARBA00006739"/>
    </source>
</evidence>
<dbReference type="CDD" id="cd00761">
    <property type="entry name" value="Glyco_tranf_GTA_type"/>
    <property type="match status" value="1"/>
</dbReference>
<reference evidence="5" key="2">
    <citation type="journal article" date="2022" name="Microbiol. Resour. Announc.">
        <title>Metagenome Sequencing to Explore Phylogenomics of Terrestrial Cyanobacteria.</title>
        <authorList>
            <person name="Ward R.D."/>
            <person name="Stajich J.E."/>
            <person name="Johansen J.R."/>
            <person name="Huntemann M."/>
            <person name="Clum A."/>
            <person name="Foster B."/>
            <person name="Foster B."/>
            <person name="Roux S."/>
            <person name="Palaniappan K."/>
            <person name="Varghese N."/>
            <person name="Mukherjee S."/>
            <person name="Reddy T.B.K."/>
            <person name="Daum C."/>
            <person name="Copeland A."/>
            <person name="Chen I.A."/>
            <person name="Ivanova N.N."/>
            <person name="Kyrpides N.C."/>
            <person name="Shapiro N."/>
            <person name="Eloe-Fadrosh E.A."/>
            <person name="Pietrasiak N."/>
        </authorList>
    </citation>
    <scope>NUCLEOTIDE SEQUENCE</scope>
    <source>
        <strain evidence="5">GSE-NOS-MK-12-04C</strain>
    </source>
</reference>
<dbReference type="EMBL" id="JAHHGZ010000052">
    <property type="protein sequence ID" value="MBW4671708.1"/>
    <property type="molecule type" value="Genomic_DNA"/>
</dbReference>
<comment type="similarity">
    <text evidence="1">Belongs to the glycosyltransferase 2 family.</text>
</comment>
<gene>
    <name evidence="5" type="ORF">KME60_30850</name>
</gene>
<sequence>MLTFDLKTKKMVQIQNYLKISVVTSVYNGEQYFDKVVPSILNQTYSNFEWVIVDDGSTDATPNLLAELAKKDARVKILSPGRLGRVKAFNYGIEKAQGEYIANQDFDDISYPERLQLQVDFLDAHPKVALVGCNYIVNDENRNERYIRIPPTEHEQITRKMAKCVPFANTLVTYRKKVWGQTTGYLEMDGIEDLHLWIQFAKQGWHFGCINEVLGEHWVHSQSFWHKSFKYSHRQRKLASIQWQAIRELNLPLWMGIYPLGRYIYCYSPKGLKSFIRRAVVGSKEQDLKMNT</sequence>
<dbReference type="PANTHER" id="PTHR43685">
    <property type="entry name" value="GLYCOSYLTRANSFERASE"/>
    <property type="match status" value="1"/>
</dbReference>
<proteinExistence type="inferred from homology"/>
<dbReference type="Proteomes" id="UP000729701">
    <property type="component" value="Unassembled WGS sequence"/>
</dbReference>
<dbReference type="InterPro" id="IPR001173">
    <property type="entry name" value="Glyco_trans_2-like"/>
</dbReference>
<evidence type="ECO:0000313" key="5">
    <source>
        <dbReference type="EMBL" id="MBW4671708.1"/>
    </source>
</evidence>
<comment type="caution">
    <text evidence="5">The sequence shown here is derived from an EMBL/GenBank/DDBJ whole genome shotgun (WGS) entry which is preliminary data.</text>
</comment>
<dbReference type="Pfam" id="PF00535">
    <property type="entry name" value="Glycos_transf_2"/>
    <property type="match status" value="1"/>
</dbReference>
<protein>
    <submittedName>
        <fullName evidence="5">Glycosyltransferase</fullName>
    </submittedName>
</protein>
<evidence type="ECO:0000259" key="4">
    <source>
        <dbReference type="Pfam" id="PF00535"/>
    </source>
</evidence>
<evidence type="ECO:0000256" key="3">
    <source>
        <dbReference type="ARBA" id="ARBA00022679"/>
    </source>
</evidence>
<dbReference type="PANTHER" id="PTHR43685:SF5">
    <property type="entry name" value="GLYCOSYLTRANSFERASE EPSE-RELATED"/>
    <property type="match status" value="1"/>
</dbReference>
<keyword evidence="3" id="KW-0808">Transferase</keyword>
<keyword evidence="2" id="KW-0328">Glycosyltransferase</keyword>
<organism evidence="5 6">
    <name type="scientific">Cyanomargarita calcarea GSE-NOS-MK-12-04C</name>
    <dbReference type="NCBI Taxonomy" id="2839659"/>
    <lineage>
        <taxon>Bacteria</taxon>
        <taxon>Bacillati</taxon>
        <taxon>Cyanobacteriota</taxon>
        <taxon>Cyanophyceae</taxon>
        <taxon>Nostocales</taxon>
        <taxon>Cyanomargaritaceae</taxon>
        <taxon>Cyanomargarita</taxon>
    </lineage>
</organism>
<dbReference type="SUPFAM" id="SSF53448">
    <property type="entry name" value="Nucleotide-diphospho-sugar transferases"/>
    <property type="match status" value="1"/>
</dbReference>
<dbReference type="GO" id="GO:0016757">
    <property type="term" value="F:glycosyltransferase activity"/>
    <property type="evidence" value="ECO:0007669"/>
    <property type="project" value="UniProtKB-KW"/>
</dbReference>
<dbReference type="InterPro" id="IPR029044">
    <property type="entry name" value="Nucleotide-diphossugar_trans"/>
</dbReference>
<feature type="domain" description="Glycosyltransferase 2-like" evidence="4">
    <location>
        <begin position="21"/>
        <end position="154"/>
    </location>
</feature>
<name>A0A951QW55_9CYAN</name>
<evidence type="ECO:0000256" key="2">
    <source>
        <dbReference type="ARBA" id="ARBA00022676"/>
    </source>
</evidence>
<accession>A0A951QW55</accession>
<reference evidence="5" key="1">
    <citation type="submission" date="2021-05" db="EMBL/GenBank/DDBJ databases">
        <authorList>
            <person name="Pietrasiak N."/>
            <person name="Ward R."/>
            <person name="Stajich J.E."/>
            <person name="Kurbessoian T."/>
        </authorList>
    </citation>
    <scope>NUCLEOTIDE SEQUENCE</scope>
    <source>
        <strain evidence="5">GSE-NOS-MK-12-04C</strain>
    </source>
</reference>
<evidence type="ECO:0000313" key="6">
    <source>
        <dbReference type="Proteomes" id="UP000729701"/>
    </source>
</evidence>